<evidence type="ECO:0000313" key="1">
    <source>
        <dbReference type="EMBL" id="VDO23277.1"/>
    </source>
</evidence>
<dbReference type="EMBL" id="UZAF01016212">
    <property type="protein sequence ID" value="VDO23277.1"/>
    <property type="molecule type" value="Genomic_DNA"/>
</dbReference>
<dbReference type="Proteomes" id="UP000268014">
    <property type="component" value="Unassembled WGS sequence"/>
</dbReference>
<keyword evidence="2" id="KW-1185">Reference proteome</keyword>
<proteinExistence type="predicted"/>
<gene>
    <name evidence="1" type="ORF">HPLM_LOCUS4460</name>
</gene>
<accession>A0A0N4W3R0</accession>
<reference evidence="3" key="1">
    <citation type="submission" date="2017-02" db="UniProtKB">
        <authorList>
            <consortium name="WormBaseParasite"/>
        </authorList>
    </citation>
    <scope>IDENTIFICATION</scope>
</reference>
<organism evidence="3">
    <name type="scientific">Haemonchus placei</name>
    <name type="common">Barber's pole worm</name>
    <dbReference type="NCBI Taxonomy" id="6290"/>
    <lineage>
        <taxon>Eukaryota</taxon>
        <taxon>Metazoa</taxon>
        <taxon>Ecdysozoa</taxon>
        <taxon>Nematoda</taxon>
        <taxon>Chromadorea</taxon>
        <taxon>Rhabditida</taxon>
        <taxon>Rhabditina</taxon>
        <taxon>Rhabditomorpha</taxon>
        <taxon>Strongyloidea</taxon>
        <taxon>Trichostrongylidae</taxon>
        <taxon>Haemonchus</taxon>
    </lineage>
</organism>
<evidence type="ECO:0000313" key="3">
    <source>
        <dbReference type="WBParaSite" id="HPLM_0000446801-mRNA-1"/>
    </source>
</evidence>
<name>A0A0N4W3R0_HAEPC</name>
<dbReference type="OrthoDB" id="6247020at2759"/>
<protein>
    <submittedName>
        <fullName evidence="3">DUF4189 domain-containing protein</fullName>
    </submittedName>
</protein>
<sequence>MVHVDYQFLFSRNDLLEPVETTTSGQQTLTDIQACLQTCTISAQPGEQQRCTSIYIRANNFQTSVAAACQSLWAAKGHLEELHALEIVITASPSCCGDYCTQLVFLHKDGPPLDRPVLRGHPFPHCQKLFHCQQNKDRRHAEFSTHFDDPCDRLDEV</sequence>
<evidence type="ECO:0000313" key="2">
    <source>
        <dbReference type="Proteomes" id="UP000268014"/>
    </source>
</evidence>
<reference evidence="1 2" key="2">
    <citation type="submission" date="2018-11" db="EMBL/GenBank/DDBJ databases">
        <authorList>
            <consortium name="Pathogen Informatics"/>
        </authorList>
    </citation>
    <scope>NUCLEOTIDE SEQUENCE [LARGE SCALE GENOMIC DNA]</scope>
    <source>
        <strain evidence="1 2">MHpl1</strain>
    </source>
</reference>
<dbReference type="AlphaFoldDB" id="A0A0N4W3R0"/>
<dbReference type="WBParaSite" id="HPLM_0000446801-mRNA-1">
    <property type="protein sequence ID" value="HPLM_0000446801-mRNA-1"/>
    <property type="gene ID" value="HPLM_0000446801"/>
</dbReference>